<dbReference type="Gene3D" id="1.10.510.10">
    <property type="entry name" value="Transferase(Phosphotransferase) domain 1"/>
    <property type="match status" value="1"/>
</dbReference>
<dbReference type="Pfam" id="PF07714">
    <property type="entry name" value="PK_Tyr_Ser-Thr"/>
    <property type="match status" value="1"/>
</dbReference>
<dbReference type="SUPFAM" id="SSF56112">
    <property type="entry name" value="Protein kinase-like (PK-like)"/>
    <property type="match status" value="1"/>
</dbReference>
<dbReference type="GO" id="GO:0004672">
    <property type="term" value="F:protein kinase activity"/>
    <property type="evidence" value="ECO:0007669"/>
    <property type="project" value="InterPro"/>
</dbReference>
<dbReference type="InterPro" id="IPR001245">
    <property type="entry name" value="Ser-Thr/Tyr_kinase_cat_dom"/>
</dbReference>
<evidence type="ECO:0000313" key="3">
    <source>
        <dbReference type="EMBL" id="URE30776.1"/>
    </source>
</evidence>
<organism evidence="3 4">
    <name type="scientific">Musa troglodytarum</name>
    <name type="common">fe'i banana</name>
    <dbReference type="NCBI Taxonomy" id="320322"/>
    <lineage>
        <taxon>Eukaryota</taxon>
        <taxon>Viridiplantae</taxon>
        <taxon>Streptophyta</taxon>
        <taxon>Embryophyta</taxon>
        <taxon>Tracheophyta</taxon>
        <taxon>Spermatophyta</taxon>
        <taxon>Magnoliopsida</taxon>
        <taxon>Liliopsida</taxon>
        <taxon>Zingiberales</taxon>
        <taxon>Musaceae</taxon>
        <taxon>Musa</taxon>
    </lineage>
</organism>
<sequence length="234" mass="25463">MPARSTTSLCTSPGSNPFTQASPDSTLRSRSVPSNVTDRSDVDAIEAIKNSIKSTEIGRGRVIHVLREGIHGTVWIAAIGSCQRNLSSNELTGSIPSAFLVKSQNGLTVRYYTTYQLSQKSDVYSFGVVLLELITGQPPLLQAMKCTSQGSQERPTMAEVVMQLKEKLELDTPHDRTENVSTSSEYPNMEVSDASQTSAYVATISVACVGPSAREFWDHLTLLLRLRSIPIPSV</sequence>
<evidence type="ECO:0000313" key="4">
    <source>
        <dbReference type="Proteomes" id="UP001055439"/>
    </source>
</evidence>
<proteinExistence type="predicted"/>
<keyword evidence="4" id="KW-1185">Reference proteome</keyword>
<protein>
    <submittedName>
        <fullName evidence="3">Receptor-like serine threonine-protein kinase</fullName>
    </submittedName>
</protein>
<evidence type="ECO:0000256" key="1">
    <source>
        <dbReference type="SAM" id="MobiDB-lite"/>
    </source>
</evidence>
<gene>
    <name evidence="3" type="ORF">MUK42_15778</name>
</gene>
<name>A0A9E7HAJ0_9LILI</name>
<keyword evidence="3" id="KW-0418">Kinase</keyword>
<accession>A0A9E7HAJ0</accession>
<dbReference type="Proteomes" id="UP001055439">
    <property type="component" value="Chromosome 8"/>
</dbReference>
<evidence type="ECO:0000259" key="2">
    <source>
        <dbReference type="Pfam" id="PF07714"/>
    </source>
</evidence>
<dbReference type="EMBL" id="CP097510">
    <property type="protein sequence ID" value="URE30776.1"/>
    <property type="molecule type" value="Genomic_DNA"/>
</dbReference>
<keyword evidence="3" id="KW-0675">Receptor</keyword>
<feature type="domain" description="Serine-threonine/tyrosine-protein kinase catalytic" evidence="2">
    <location>
        <begin position="114"/>
        <end position="180"/>
    </location>
</feature>
<dbReference type="PANTHER" id="PTHR45631:SF202">
    <property type="entry name" value="SENESCENCE-INDUCED RECEPTOR-LIKE SERINE_THREONINE-PROTEIN KINASE"/>
    <property type="match status" value="1"/>
</dbReference>
<feature type="region of interest" description="Disordered" evidence="1">
    <location>
        <begin position="1"/>
        <end position="35"/>
    </location>
</feature>
<dbReference type="PANTHER" id="PTHR45631">
    <property type="entry name" value="OS07G0107800 PROTEIN-RELATED"/>
    <property type="match status" value="1"/>
</dbReference>
<reference evidence="3" key="1">
    <citation type="submission" date="2022-05" db="EMBL/GenBank/DDBJ databases">
        <title>The Musa troglodytarum L. genome provides insights into the mechanism of non-climacteric behaviour and enrichment of carotenoids.</title>
        <authorList>
            <person name="Wang J."/>
        </authorList>
    </citation>
    <scope>NUCLEOTIDE SEQUENCE</scope>
    <source>
        <tissue evidence="3">Leaf</tissue>
    </source>
</reference>
<dbReference type="AlphaFoldDB" id="A0A9E7HAJ0"/>
<keyword evidence="3" id="KW-0808">Transferase</keyword>
<dbReference type="InterPro" id="IPR011009">
    <property type="entry name" value="Kinase-like_dom_sf"/>
</dbReference>
<feature type="region of interest" description="Disordered" evidence="1">
    <location>
        <begin position="172"/>
        <end position="191"/>
    </location>
</feature>